<proteinExistence type="predicted"/>
<dbReference type="InterPro" id="IPR036909">
    <property type="entry name" value="Cyt_c-like_dom_sf"/>
</dbReference>
<evidence type="ECO:0000256" key="5">
    <source>
        <dbReference type="SAM" id="MobiDB-lite"/>
    </source>
</evidence>
<dbReference type="PROSITE" id="PS51007">
    <property type="entry name" value="CYTC"/>
    <property type="match status" value="1"/>
</dbReference>
<accession>A0ABV6PRJ5</accession>
<sequence>MVLLLLIALAVFGVRIVREMRAAPAAVAAPPPAAAPTFSAPQAAAPSSPAPTASSAAPIQPVAARGAGFLPPADDAIPHTPMGDMIRKGEQIFLHTGVNAKAYVGNNLNCVNCHLDAGRQAHAAPMWGAYLLYPAYRSKTKHVDTFAERLRGCFMYSMNGKAPPFGDEVLVALEAYSYWMATGAPVGERLPGAGFAKLAKAAQPPDIARGQKVFESHCALCHGDGGQGQRASDTQVFPPLWGAQSFNWGAGMANIDSAAAFIKANMPLGQGGTLTDQQAWDVATFMDSHERPQDPRFTGDVVQTRAQFHDSEYSLYGTPVGGQLLGQGTH</sequence>
<dbReference type="Proteomes" id="UP001589834">
    <property type="component" value="Unassembled WGS sequence"/>
</dbReference>
<feature type="region of interest" description="Disordered" evidence="5">
    <location>
        <begin position="38"/>
        <end position="57"/>
    </location>
</feature>
<protein>
    <submittedName>
        <fullName evidence="7">C-type cytochrome</fullName>
    </submittedName>
</protein>
<keyword evidence="8" id="KW-1185">Reference proteome</keyword>
<organism evidence="7 8">
    <name type="scientific">Ottowia pentelensis</name>
    <dbReference type="NCBI Taxonomy" id="511108"/>
    <lineage>
        <taxon>Bacteria</taxon>
        <taxon>Pseudomonadati</taxon>
        <taxon>Pseudomonadota</taxon>
        <taxon>Betaproteobacteria</taxon>
        <taxon>Burkholderiales</taxon>
        <taxon>Comamonadaceae</taxon>
        <taxon>Ottowia</taxon>
    </lineage>
</organism>
<evidence type="ECO:0000256" key="1">
    <source>
        <dbReference type="ARBA" id="ARBA00022617"/>
    </source>
</evidence>
<dbReference type="Pfam" id="PF13442">
    <property type="entry name" value="Cytochrome_CBB3"/>
    <property type="match status" value="1"/>
</dbReference>
<dbReference type="EMBL" id="JBHLTN010000014">
    <property type="protein sequence ID" value="MFC0592456.1"/>
    <property type="molecule type" value="Genomic_DNA"/>
</dbReference>
<dbReference type="InterPro" id="IPR009056">
    <property type="entry name" value="Cyt_c-like_dom"/>
</dbReference>
<dbReference type="PANTHER" id="PTHR35008">
    <property type="entry name" value="BLL4482 PROTEIN-RELATED"/>
    <property type="match status" value="1"/>
</dbReference>
<dbReference type="PANTHER" id="PTHR35008:SF9">
    <property type="entry name" value="CYTOCHROME C DOMAIN-CONTAINING PROTEIN"/>
    <property type="match status" value="1"/>
</dbReference>
<dbReference type="Gene3D" id="1.10.760.10">
    <property type="entry name" value="Cytochrome c-like domain"/>
    <property type="match status" value="2"/>
</dbReference>
<dbReference type="InterPro" id="IPR051459">
    <property type="entry name" value="Cytochrome_c-type_DH"/>
</dbReference>
<keyword evidence="1 4" id="KW-0349">Heme</keyword>
<gene>
    <name evidence="7" type="ORF">ACFFGG_07805</name>
</gene>
<evidence type="ECO:0000256" key="2">
    <source>
        <dbReference type="ARBA" id="ARBA00022723"/>
    </source>
</evidence>
<keyword evidence="2 4" id="KW-0479">Metal-binding</keyword>
<name>A0ABV6PRJ5_9BURK</name>
<dbReference type="SUPFAM" id="SSF46626">
    <property type="entry name" value="Cytochrome c"/>
    <property type="match status" value="2"/>
</dbReference>
<comment type="caution">
    <text evidence="7">The sequence shown here is derived from an EMBL/GenBank/DDBJ whole genome shotgun (WGS) entry which is preliminary data.</text>
</comment>
<evidence type="ECO:0000313" key="7">
    <source>
        <dbReference type="EMBL" id="MFC0592456.1"/>
    </source>
</evidence>
<dbReference type="RefSeq" id="WP_377481990.1">
    <property type="nucleotide sequence ID" value="NZ_JBHLTN010000014.1"/>
</dbReference>
<reference evidence="7 8" key="1">
    <citation type="submission" date="2024-09" db="EMBL/GenBank/DDBJ databases">
        <authorList>
            <person name="Sun Q."/>
            <person name="Mori K."/>
        </authorList>
    </citation>
    <scope>NUCLEOTIDE SEQUENCE [LARGE SCALE GENOMIC DNA]</scope>
    <source>
        <strain evidence="7 8">NCAIM B.02336</strain>
    </source>
</reference>
<evidence type="ECO:0000256" key="3">
    <source>
        <dbReference type="ARBA" id="ARBA00023004"/>
    </source>
</evidence>
<evidence type="ECO:0000256" key="4">
    <source>
        <dbReference type="PROSITE-ProRule" id="PRU00433"/>
    </source>
</evidence>
<evidence type="ECO:0000259" key="6">
    <source>
        <dbReference type="PROSITE" id="PS51007"/>
    </source>
</evidence>
<feature type="domain" description="Cytochrome c" evidence="6">
    <location>
        <begin position="205"/>
        <end position="290"/>
    </location>
</feature>
<keyword evidence="3 4" id="KW-0408">Iron</keyword>
<evidence type="ECO:0000313" key="8">
    <source>
        <dbReference type="Proteomes" id="UP001589834"/>
    </source>
</evidence>